<dbReference type="GO" id="GO:0003697">
    <property type="term" value="F:single-stranded DNA binding"/>
    <property type="evidence" value="ECO:0000318"/>
    <property type="project" value="GO_Central"/>
</dbReference>
<reference evidence="16" key="1">
    <citation type="journal article" date="2011" name="Genome Biol.">
        <title>Comparative genomics of the social amoebae Dictyostelium discoideum and Dictyostelium purpureum.</title>
        <authorList>
            <consortium name="US DOE Joint Genome Institute (JGI-PGF)"/>
            <person name="Sucgang R."/>
            <person name="Kuo A."/>
            <person name="Tian X."/>
            <person name="Salerno W."/>
            <person name="Parikh A."/>
            <person name="Feasley C.L."/>
            <person name="Dalin E."/>
            <person name="Tu H."/>
            <person name="Huang E."/>
            <person name="Barry K."/>
            <person name="Lindquist E."/>
            <person name="Shapiro H."/>
            <person name="Bruce D."/>
            <person name="Schmutz J."/>
            <person name="Salamov A."/>
            <person name="Fey P."/>
            <person name="Gaudet P."/>
            <person name="Anjard C."/>
            <person name="Babu M.M."/>
            <person name="Basu S."/>
            <person name="Bushmanova Y."/>
            <person name="van der Wel H."/>
            <person name="Katoh-Kurasawa M."/>
            <person name="Dinh C."/>
            <person name="Coutinho P.M."/>
            <person name="Saito T."/>
            <person name="Elias M."/>
            <person name="Schaap P."/>
            <person name="Kay R.R."/>
            <person name="Henrissat B."/>
            <person name="Eichinger L."/>
            <person name="Rivero F."/>
            <person name="Putnam N.H."/>
            <person name="West C.M."/>
            <person name="Loomis W.F."/>
            <person name="Chisholm R.L."/>
            <person name="Shaulsky G."/>
            <person name="Strassmann J.E."/>
            <person name="Queller D.C."/>
            <person name="Kuspa A."/>
            <person name="Grigoriev I.V."/>
        </authorList>
    </citation>
    <scope>NUCLEOTIDE SEQUENCE [LARGE SCALE GENOMIC DNA]</scope>
    <source>
        <strain evidence="16">QSDP1</strain>
    </source>
</reference>
<dbReference type="RefSeq" id="XP_003286260.1">
    <property type="nucleotide sequence ID" value="XM_003286212.1"/>
</dbReference>
<dbReference type="GO" id="GO:0005524">
    <property type="term" value="F:ATP binding"/>
    <property type="evidence" value="ECO:0007669"/>
    <property type="project" value="UniProtKB-KW"/>
</dbReference>
<dbReference type="Pfam" id="PF00004">
    <property type="entry name" value="AAA"/>
    <property type="match status" value="1"/>
</dbReference>
<keyword evidence="16" id="KW-1185">Reference proteome</keyword>
<dbReference type="InterPro" id="IPR004815">
    <property type="entry name" value="Lon_bac/euk-typ"/>
</dbReference>
<dbReference type="InterPro" id="IPR003593">
    <property type="entry name" value="AAA+_ATPase"/>
</dbReference>
<dbReference type="InterPro" id="IPR003111">
    <property type="entry name" value="Lon_prtase_N"/>
</dbReference>
<dbReference type="Gene3D" id="3.30.230.10">
    <property type="match status" value="1"/>
</dbReference>
<feature type="active site" evidence="9 11">
    <location>
        <position position="826"/>
    </location>
</feature>
<dbReference type="PANTHER" id="PTHR43718">
    <property type="entry name" value="LON PROTEASE"/>
    <property type="match status" value="1"/>
</dbReference>
<feature type="domain" description="Lon N-terminal" evidence="14">
    <location>
        <begin position="91"/>
        <end position="297"/>
    </location>
</feature>
<evidence type="ECO:0000313" key="16">
    <source>
        <dbReference type="Proteomes" id="UP000001064"/>
    </source>
</evidence>
<evidence type="ECO:0000256" key="12">
    <source>
        <dbReference type="SAM" id="Coils"/>
    </source>
</evidence>
<comment type="catalytic activity">
    <reaction evidence="7">
        <text>Hydrolysis of proteins in presence of ATP.</text>
        <dbReference type="EC" id="3.4.21.53"/>
    </reaction>
</comment>
<evidence type="ECO:0000256" key="4">
    <source>
        <dbReference type="ARBA" id="ARBA00022801"/>
    </source>
</evidence>
<dbReference type="AlphaFoldDB" id="F0ZFT1"/>
<dbReference type="NCBIfam" id="TIGR00763">
    <property type="entry name" value="lon"/>
    <property type="match status" value="1"/>
</dbReference>
<dbReference type="VEuPathDB" id="AmoebaDB:DICPUDRAFT_30635"/>
<dbReference type="Pfam" id="PF22667">
    <property type="entry name" value="Lon_lid"/>
    <property type="match status" value="1"/>
</dbReference>
<dbReference type="SUPFAM" id="SSF54211">
    <property type="entry name" value="Ribosomal protein S5 domain 2-like"/>
    <property type="match status" value="1"/>
</dbReference>
<dbReference type="EMBL" id="GL871005">
    <property type="protein sequence ID" value="EGC37209.1"/>
    <property type="molecule type" value="Genomic_DNA"/>
</dbReference>
<dbReference type="InterPro" id="IPR020568">
    <property type="entry name" value="Ribosomal_Su5_D2-typ_SF"/>
</dbReference>
<dbReference type="InterPro" id="IPR014721">
    <property type="entry name" value="Ribsml_uS5_D2-typ_fold_subgr"/>
</dbReference>
<comment type="subcellular location">
    <subcellularLocation>
        <location evidence="1">Mitochondrion matrix</location>
    </subcellularLocation>
</comment>
<evidence type="ECO:0000256" key="6">
    <source>
        <dbReference type="ARBA" id="ARBA00022840"/>
    </source>
</evidence>
<dbReference type="Pfam" id="PF05362">
    <property type="entry name" value="Lon_C"/>
    <property type="match status" value="1"/>
</dbReference>
<organism evidence="15 16">
    <name type="scientific">Dictyostelium purpureum</name>
    <name type="common">Slime mold</name>
    <dbReference type="NCBI Taxonomy" id="5786"/>
    <lineage>
        <taxon>Eukaryota</taxon>
        <taxon>Amoebozoa</taxon>
        <taxon>Evosea</taxon>
        <taxon>Eumycetozoa</taxon>
        <taxon>Dictyostelia</taxon>
        <taxon>Dictyosteliales</taxon>
        <taxon>Dictyosteliaceae</taxon>
        <taxon>Dictyostelium</taxon>
    </lineage>
</organism>
<dbReference type="SUPFAM" id="SSF52540">
    <property type="entry name" value="P-loop containing nucleoside triphosphate hydrolases"/>
    <property type="match status" value="1"/>
</dbReference>
<feature type="binding site" evidence="10">
    <location>
        <begin position="451"/>
        <end position="458"/>
    </location>
    <ligand>
        <name>ATP</name>
        <dbReference type="ChEBI" id="CHEBI:30616"/>
    </ligand>
</feature>
<dbReference type="GO" id="GO:0005759">
    <property type="term" value="C:mitochondrial matrix"/>
    <property type="evidence" value="ECO:0000318"/>
    <property type="project" value="GO_Central"/>
</dbReference>
<name>F0ZFT1_DICPU</name>
<dbReference type="GO" id="GO:0006515">
    <property type="term" value="P:protein quality control for misfolded or incompletely synthesized proteins"/>
    <property type="evidence" value="ECO:0000318"/>
    <property type="project" value="GO_Central"/>
</dbReference>
<dbReference type="FunCoup" id="F0ZFT1">
    <property type="interactions" value="367"/>
</dbReference>
<evidence type="ECO:0000256" key="7">
    <source>
        <dbReference type="ARBA" id="ARBA00050665"/>
    </source>
</evidence>
<dbReference type="PANTHER" id="PTHR43718:SF16">
    <property type="entry name" value="LON PROTEASE HOMOLOG, MITOCHONDRIAL 1"/>
    <property type="match status" value="1"/>
</dbReference>
<dbReference type="EC" id="3.4.21.53" evidence="8"/>
<sequence>MLSLTNKIKSIKGPTSILIKSNVYNRLNNNKNIFNLNSFQNNNKSKICLFNENNGLKQQKLNYCKKNKSNEDNVESLSAELFKFENKSNQRKDWPINNEVLIYPTTLFCFKGATGNLNLMNVYISKLIPNSGGKSFIGVFYAKNQPINQPFNGLGEKSVGALAQITYNGRNYEFETTKRIRIKELHPVQNPNDPQVATIEPFDCDPEEYNDPRVKETVEKINQLVLKIQELYPDIYKGRQVIDFKTQIQTNEDPELYFTSIINYYGLNDPDEFQEILETRSIIKRLEKLYDLIVKEEKSFKKQQEISEESGETASAAQKRIFLLEQLKKTKQLLGHEADEKERAIEKYNSKLASLVHIPEANKKVIQEEISKFSTIDPLSAEYSLSKNYLEWLLNLPWGVFTPEFFDLKYSKDVLDSDHYGLNDIKQRILEFISIGHLKGSVQGKIICFIGPPGTGKTSIAKSIAKCLKKEFYRFSVGGLVDESEIKGHRRTYIGAMPGKIIQAMKLTQTSNPVILIDEIDKIGKRTLGDPSSALLEVLDPEQNSSFVDHYLDTTYDFSKVLFICTANSEKNIPMALFDRMEIIHLTGYVEEEQFQIVKNFIIPKTLIECGIKPDQLTISDEVIKQLVKFYSREVGIRELEKLVEKIMRKTALGIVNGTAEKVELTTENVEEFLGIPSYTSDRYYETTPVGVVNGLAYNTRGGSTLYIESTAEKLVSSLSGPPKEPSLKTTGKLGEVMSESSTIAYTFAKNFLYTLDPKNTFFHTHSIHLHSPQGDQAKEGPSAGVTMATSLLSLALNEPVLNDLGMTGELTITGKVITIGGVKEKTIAAKRSGLKSIIIPTNNQTSFEELPDYIKNGIDVKYAKEYKDVFEIAFPNKKYLLENLKN</sequence>
<dbReference type="InterPro" id="IPR054594">
    <property type="entry name" value="Lon_lid"/>
</dbReference>
<dbReference type="GO" id="GO:0004176">
    <property type="term" value="F:ATP-dependent peptidase activity"/>
    <property type="evidence" value="ECO:0000318"/>
    <property type="project" value="GO_Central"/>
</dbReference>
<feature type="coiled-coil region" evidence="12">
    <location>
        <begin position="324"/>
        <end position="351"/>
    </location>
</feature>
<dbReference type="GeneID" id="10503673"/>
<dbReference type="InterPro" id="IPR027065">
    <property type="entry name" value="Lon_Prtase"/>
</dbReference>
<dbReference type="PRINTS" id="PR00830">
    <property type="entry name" value="ENDOLAPTASE"/>
</dbReference>
<evidence type="ECO:0000256" key="2">
    <source>
        <dbReference type="ARBA" id="ARBA00022670"/>
    </source>
</evidence>
<evidence type="ECO:0000256" key="5">
    <source>
        <dbReference type="ARBA" id="ARBA00022825"/>
    </source>
</evidence>
<dbReference type="Gene3D" id="1.20.5.5270">
    <property type="match status" value="1"/>
</dbReference>
<dbReference type="Proteomes" id="UP000001064">
    <property type="component" value="Unassembled WGS sequence"/>
</dbReference>
<dbReference type="OrthoDB" id="2411602at2759"/>
<dbReference type="GO" id="GO:0016887">
    <property type="term" value="F:ATP hydrolysis activity"/>
    <property type="evidence" value="ECO:0007669"/>
    <property type="project" value="InterPro"/>
</dbReference>
<feature type="domain" description="Lon proteolytic" evidence="13">
    <location>
        <begin position="687"/>
        <end position="877"/>
    </location>
</feature>
<keyword evidence="6 10" id="KW-0067">ATP-binding</keyword>
<evidence type="ECO:0000259" key="13">
    <source>
        <dbReference type="PROSITE" id="PS51786"/>
    </source>
</evidence>
<dbReference type="GO" id="GO:0004252">
    <property type="term" value="F:serine-type endopeptidase activity"/>
    <property type="evidence" value="ECO:0007669"/>
    <property type="project" value="UniProtKB-UniRule"/>
</dbReference>
<protein>
    <recommendedName>
        <fullName evidence="8">endopeptidase La</fullName>
        <ecNumber evidence="8">3.4.21.53</ecNumber>
    </recommendedName>
</protein>
<dbReference type="STRING" id="5786.F0ZFT1"/>
<dbReference type="FunFam" id="3.40.50.300:FF:000021">
    <property type="entry name" value="Lon protease homolog"/>
    <property type="match status" value="1"/>
</dbReference>
<evidence type="ECO:0000256" key="11">
    <source>
        <dbReference type="PROSITE-ProRule" id="PRU01122"/>
    </source>
</evidence>
<dbReference type="InterPro" id="IPR027417">
    <property type="entry name" value="P-loop_NTPase"/>
</dbReference>
<evidence type="ECO:0000313" key="15">
    <source>
        <dbReference type="EMBL" id="EGC37209.1"/>
    </source>
</evidence>
<evidence type="ECO:0000259" key="14">
    <source>
        <dbReference type="PROSITE" id="PS51787"/>
    </source>
</evidence>
<comment type="similarity">
    <text evidence="11">Belongs to the peptidase S16 family.</text>
</comment>
<keyword evidence="5 11" id="KW-0720">Serine protease</keyword>
<dbReference type="Gene3D" id="1.10.8.60">
    <property type="match status" value="1"/>
</dbReference>
<proteinExistence type="inferred from homology"/>
<evidence type="ECO:0000256" key="1">
    <source>
        <dbReference type="ARBA" id="ARBA00004305"/>
    </source>
</evidence>
<dbReference type="Pfam" id="PF02190">
    <property type="entry name" value="LON_substr_bdg"/>
    <property type="match status" value="1"/>
</dbReference>
<dbReference type="FunFam" id="3.30.230.10:FF:000015">
    <property type="entry name" value="Lon protease homolog, mitochondrial"/>
    <property type="match status" value="1"/>
</dbReference>
<dbReference type="PROSITE" id="PS51787">
    <property type="entry name" value="LON_N"/>
    <property type="match status" value="1"/>
</dbReference>
<dbReference type="KEGG" id="dpp:DICPUDRAFT_30635"/>
<keyword evidence="2 11" id="KW-0645">Protease</keyword>
<dbReference type="InterPro" id="IPR008269">
    <property type="entry name" value="Lon_proteolytic"/>
</dbReference>
<evidence type="ECO:0000256" key="9">
    <source>
        <dbReference type="PIRSR" id="PIRSR001174-1"/>
    </source>
</evidence>
<dbReference type="OMA" id="CTANSDQ"/>
<accession>F0ZFT1</accession>
<evidence type="ECO:0000256" key="8">
    <source>
        <dbReference type="ARBA" id="ARBA00066743"/>
    </source>
</evidence>
<keyword evidence="12" id="KW-0175">Coiled coil</keyword>
<dbReference type="Gene3D" id="3.40.50.300">
    <property type="entry name" value="P-loop containing nucleotide triphosphate hydrolases"/>
    <property type="match status" value="1"/>
</dbReference>
<dbReference type="SMART" id="SM00382">
    <property type="entry name" value="AAA"/>
    <property type="match status" value="1"/>
</dbReference>
<dbReference type="GO" id="GO:0007005">
    <property type="term" value="P:mitochondrion organization"/>
    <property type="evidence" value="ECO:0000318"/>
    <property type="project" value="GO_Central"/>
</dbReference>
<dbReference type="Gene3D" id="1.20.58.1480">
    <property type="match status" value="1"/>
</dbReference>
<gene>
    <name evidence="15" type="ORF">DICPUDRAFT_30635</name>
</gene>
<dbReference type="CDD" id="cd19500">
    <property type="entry name" value="RecA-like_Lon"/>
    <property type="match status" value="1"/>
</dbReference>
<dbReference type="PROSITE" id="PS51786">
    <property type="entry name" value="LON_PROTEOLYTIC"/>
    <property type="match status" value="1"/>
</dbReference>
<dbReference type="eggNOG" id="KOG2004">
    <property type="taxonomic scope" value="Eukaryota"/>
</dbReference>
<feature type="active site" evidence="9 11">
    <location>
        <position position="783"/>
    </location>
</feature>
<keyword evidence="3 10" id="KW-0547">Nucleotide-binding</keyword>
<keyword evidence="4 11" id="KW-0378">Hydrolase</keyword>
<dbReference type="InterPro" id="IPR003959">
    <property type="entry name" value="ATPase_AAA_core"/>
</dbReference>
<dbReference type="FunFam" id="1.20.5.5270:FF:000001">
    <property type="entry name" value="Lon protease homolog, mitochondrial"/>
    <property type="match status" value="1"/>
</dbReference>
<dbReference type="InParanoid" id="F0ZFT1"/>
<evidence type="ECO:0000256" key="10">
    <source>
        <dbReference type="PIRSR" id="PIRSR001174-2"/>
    </source>
</evidence>
<evidence type="ECO:0000256" key="3">
    <source>
        <dbReference type="ARBA" id="ARBA00022741"/>
    </source>
</evidence>